<dbReference type="Pfam" id="PF23536">
    <property type="entry name" value="TraK_C"/>
    <property type="match status" value="1"/>
</dbReference>
<evidence type="ECO:0000313" key="5">
    <source>
        <dbReference type="Proteomes" id="UP000678374"/>
    </source>
</evidence>
<dbReference type="InterPro" id="IPR010563">
    <property type="entry name" value="TraK_N"/>
</dbReference>
<feature type="signal peptide" evidence="1">
    <location>
        <begin position="1"/>
        <end position="33"/>
    </location>
</feature>
<gene>
    <name evidence="4" type="ORF">KAK06_22695</name>
</gene>
<feature type="domain" description="TraK C-terminal" evidence="3">
    <location>
        <begin position="202"/>
        <end position="269"/>
    </location>
</feature>
<proteinExistence type="predicted"/>
<evidence type="ECO:0000259" key="2">
    <source>
        <dbReference type="Pfam" id="PF06586"/>
    </source>
</evidence>
<keyword evidence="1" id="KW-0732">Signal</keyword>
<name>A0A940YTW1_9BURK</name>
<dbReference type="RefSeq" id="WP_210804450.1">
    <property type="nucleotide sequence ID" value="NZ_JAGQDE010000038.1"/>
</dbReference>
<comment type="caution">
    <text evidence="4">The sequence shown here is derived from an EMBL/GenBank/DDBJ whole genome shotgun (WGS) entry which is preliminary data.</text>
</comment>
<dbReference type="Pfam" id="PF06586">
    <property type="entry name" value="TraK_N"/>
    <property type="match status" value="1"/>
</dbReference>
<accession>A0A940YTW1</accession>
<dbReference type="AlphaFoldDB" id="A0A940YTW1"/>
<evidence type="ECO:0000313" key="4">
    <source>
        <dbReference type="EMBL" id="MBQ0961763.1"/>
    </source>
</evidence>
<keyword evidence="5" id="KW-1185">Reference proteome</keyword>
<dbReference type="EMBL" id="JAGQDE010000038">
    <property type="protein sequence ID" value="MBQ0961763.1"/>
    <property type="molecule type" value="Genomic_DNA"/>
</dbReference>
<dbReference type="InterPro" id="IPR055397">
    <property type="entry name" value="TraK_C"/>
</dbReference>
<evidence type="ECO:0000259" key="3">
    <source>
        <dbReference type="Pfam" id="PF23536"/>
    </source>
</evidence>
<protein>
    <submittedName>
        <fullName evidence="4">Type-F conjugative transfer system secretin TraK</fullName>
    </submittedName>
</protein>
<feature type="domain" description="TraK N-terminal" evidence="2">
    <location>
        <begin position="39"/>
        <end position="148"/>
    </location>
</feature>
<sequence length="275" mass="29657">MLASEHRTSRVAARCLSWTVALQALVANGGAWAAQQLDVRDGDTAIARISQRDQTRIRVDRARITDVLGDIYDAQRNPAGRIVLVKDDQDGEVYVRPVTQVSPGDGAAPVLPGSPQVPVKLDIKSDRGTFALLLQPMDVPGDTLILRPAGPPPIKPNAEAAARYKGAAHVRAIKALTLAMANPDLASEVPPQWLPGGGEELVLWNEARFVLKARHVATGMVGEVYELINVSGQRMVIDERELFDKGVLSVALRRLVLAPGESTPVWVIRQAQAGQ</sequence>
<reference evidence="4" key="1">
    <citation type="submission" date="2021-04" db="EMBL/GenBank/DDBJ databases">
        <title>The genome sequence of Ideonella sp. 4Y11.</title>
        <authorList>
            <person name="Liu Y."/>
        </authorList>
    </citation>
    <scope>NUCLEOTIDE SEQUENCE</scope>
    <source>
        <strain evidence="4">4Y11</strain>
    </source>
</reference>
<evidence type="ECO:0000256" key="1">
    <source>
        <dbReference type="SAM" id="SignalP"/>
    </source>
</evidence>
<dbReference type="Proteomes" id="UP000678374">
    <property type="component" value="Unassembled WGS sequence"/>
</dbReference>
<organism evidence="4 5">
    <name type="scientific">Ideonella aquatica</name>
    <dbReference type="NCBI Taxonomy" id="2824119"/>
    <lineage>
        <taxon>Bacteria</taxon>
        <taxon>Pseudomonadati</taxon>
        <taxon>Pseudomonadota</taxon>
        <taxon>Betaproteobacteria</taxon>
        <taxon>Burkholderiales</taxon>
        <taxon>Sphaerotilaceae</taxon>
        <taxon>Ideonella</taxon>
    </lineage>
</organism>
<feature type="chain" id="PRO_5037416846" evidence="1">
    <location>
        <begin position="34"/>
        <end position="275"/>
    </location>
</feature>